<dbReference type="EMBL" id="BAAAYU010000001">
    <property type="protein sequence ID" value="GAA3623089.1"/>
    <property type="molecule type" value="Genomic_DNA"/>
</dbReference>
<organism evidence="1 2">
    <name type="scientific">Microbacterium awajiense</name>
    <dbReference type="NCBI Taxonomy" id="415214"/>
    <lineage>
        <taxon>Bacteria</taxon>
        <taxon>Bacillati</taxon>
        <taxon>Actinomycetota</taxon>
        <taxon>Actinomycetes</taxon>
        <taxon>Micrococcales</taxon>
        <taxon>Microbacteriaceae</taxon>
        <taxon>Microbacterium</taxon>
    </lineage>
</organism>
<reference evidence="2" key="1">
    <citation type="journal article" date="2019" name="Int. J. Syst. Evol. Microbiol.">
        <title>The Global Catalogue of Microorganisms (GCM) 10K type strain sequencing project: providing services to taxonomists for standard genome sequencing and annotation.</title>
        <authorList>
            <consortium name="The Broad Institute Genomics Platform"/>
            <consortium name="The Broad Institute Genome Sequencing Center for Infectious Disease"/>
            <person name="Wu L."/>
            <person name="Ma J."/>
        </authorList>
    </citation>
    <scope>NUCLEOTIDE SEQUENCE [LARGE SCALE GENOMIC DNA]</scope>
    <source>
        <strain evidence="2">JCM 16544</strain>
    </source>
</reference>
<evidence type="ECO:0000313" key="2">
    <source>
        <dbReference type="Proteomes" id="UP001501697"/>
    </source>
</evidence>
<dbReference type="Proteomes" id="UP001501697">
    <property type="component" value="Unassembled WGS sequence"/>
</dbReference>
<evidence type="ECO:0008006" key="3">
    <source>
        <dbReference type="Google" id="ProtNLM"/>
    </source>
</evidence>
<proteinExistence type="predicted"/>
<protein>
    <recommendedName>
        <fullName evidence="3">Secreted protein</fullName>
    </recommendedName>
</protein>
<evidence type="ECO:0000313" key="1">
    <source>
        <dbReference type="EMBL" id="GAA3623089.1"/>
    </source>
</evidence>
<name>A0ABP6ZZA0_9MICO</name>
<keyword evidence="2" id="KW-1185">Reference proteome</keyword>
<gene>
    <name evidence="1" type="ORF">GCM10022200_01630</name>
</gene>
<dbReference type="RefSeq" id="WP_344735935.1">
    <property type="nucleotide sequence ID" value="NZ_BAAAYU010000001.1"/>
</dbReference>
<sequence>MTIVQRMPRFLVAIVAVALALVLAIPLTGAKGGNSAVAKACQKGGWQQLASSDDPYTAFASQDACVSHGAQGGTVVALQVESRGEAQVYCEDALAGQYLAETDRVLFECDAPVNFLDAAWNTLFSMCDDASNEVQRLRSILRSWGELTTAVFICEKL</sequence>
<accession>A0ABP6ZZA0</accession>
<comment type="caution">
    <text evidence="1">The sequence shown here is derived from an EMBL/GenBank/DDBJ whole genome shotgun (WGS) entry which is preliminary data.</text>
</comment>